<dbReference type="InterPro" id="IPR000387">
    <property type="entry name" value="Tyr_Pase_dom"/>
</dbReference>
<evidence type="ECO:0000259" key="6">
    <source>
        <dbReference type="PROSITE" id="PS50054"/>
    </source>
</evidence>
<dbReference type="PANTHER" id="PTHR10159:SF519">
    <property type="entry name" value="DUAL SPECIFICITY PROTEIN PHOSPHATASE MPK3"/>
    <property type="match status" value="1"/>
</dbReference>
<evidence type="ECO:0000256" key="5">
    <source>
        <dbReference type="SAM" id="MobiDB-lite"/>
    </source>
</evidence>
<protein>
    <recommendedName>
        <fullName evidence="2">protein-tyrosine-phosphatase</fullName>
        <ecNumber evidence="2">3.1.3.48</ecNumber>
    </recommendedName>
</protein>
<comment type="caution">
    <text evidence="8">The sequence shown here is derived from an EMBL/GenBank/DDBJ whole genome shotgun (WGS) entry which is preliminary data.</text>
</comment>
<dbReference type="GO" id="GO:0033550">
    <property type="term" value="F:MAP kinase tyrosine phosphatase activity"/>
    <property type="evidence" value="ECO:0007669"/>
    <property type="project" value="TreeGrafter"/>
</dbReference>
<dbReference type="AlphaFoldDB" id="A0A9W8LSN8"/>
<dbReference type="CDD" id="cd14498">
    <property type="entry name" value="DSP"/>
    <property type="match status" value="1"/>
</dbReference>
<dbReference type="InterPro" id="IPR000340">
    <property type="entry name" value="Dual-sp_phosphatase_cat-dom"/>
</dbReference>
<name>A0A9W8LSN8_9FUNG</name>
<feature type="domain" description="Tyrosine specific protein phosphatases" evidence="7">
    <location>
        <begin position="231"/>
        <end position="289"/>
    </location>
</feature>
<dbReference type="GO" id="GO:0008330">
    <property type="term" value="F:protein tyrosine/threonine phosphatase activity"/>
    <property type="evidence" value="ECO:0007669"/>
    <property type="project" value="TreeGrafter"/>
</dbReference>
<keyword evidence="3" id="KW-0378">Hydrolase</keyword>
<dbReference type="PROSITE" id="PS50056">
    <property type="entry name" value="TYR_PHOSPHATASE_2"/>
    <property type="match status" value="1"/>
</dbReference>
<organism evidence="8 9">
    <name type="scientific">Coemansia guatemalensis</name>
    <dbReference type="NCBI Taxonomy" id="2761395"/>
    <lineage>
        <taxon>Eukaryota</taxon>
        <taxon>Fungi</taxon>
        <taxon>Fungi incertae sedis</taxon>
        <taxon>Zoopagomycota</taxon>
        <taxon>Kickxellomycotina</taxon>
        <taxon>Kickxellomycetes</taxon>
        <taxon>Kickxellales</taxon>
        <taxon>Kickxellaceae</taxon>
        <taxon>Coemansia</taxon>
    </lineage>
</organism>
<sequence length="407" mass="43654">MSGPQRHISRASTEPKDLRVPLPLRQLKTRRTLPMQRSNSSNNNRITSDMVGSSDACGSLSLSTVGLRTPPLSISQIPDSEPQTAQIADASIVRPASITSLDCTKACSSAATLHTRSDKSTPVAATAAAAAATIYDESIPSVLPGEDASARRAARIYRNGPQMIMPYLYLGGEGNVCGRQLGRLGVGNVLNVAREVEKEPAADGCCVDVGSGHQVCYHHLRWDHDEPNLARYFAECFEFIDRARTNHEGILVHCQLGVSRSASLVIAYVMRTMELGFGQAYEYVRVRAPCISPNISLISQLCEFGRVLEKQRLQQLVITTNNSHHSVNTGANSMSATDVPGLSTSSSLAGSEDSSPIDNSTSCSSSYRSQSLPSMASSLITTKPLPTSAGEDSLTLHVVAHRHPLIP</sequence>
<dbReference type="Gene3D" id="3.90.190.10">
    <property type="entry name" value="Protein tyrosine phosphatase superfamily"/>
    <property type="match status" value="1"/>
</dbReference>
<proteinExistence type="inferred from homology"/>
<dbReference type="PANTHER" id="PTHR10159">
    <property type="entry name" value="DUAL SPECIFICITY PROTEIN PHOSPHATASE"/>
    <property type="match status" value="1"/>
</dbReference>
<keyword evidence="9" id="KW-1185">Reference proteome</keyword>
<evidence type="ECO:0000313" key="8">
    <source>
        <dbReference type="EMBL" id="KAJ2799115.1"/>
    </source>
</evidence>
<dbReference type="EMBL" id="JANBUO010001245">
    <property type="protein sequence ID" value="KAJ2799115.1"/>
    <property type="molecule type" value="Genomic_DNA"/>
</dbReference>
<evidence type="ECO:0000259" key="7">
    <source>
        <dbReference type="PROSITE" id="PS50056"/>
    </source>
</evidence>
<comment type="similarity">
    <text evidence="1">Belongs to the protein-tyrosine phosphatase family. Non-receptor class dual specificity subfamily.</text>
</comment>
<dbReference type="SMART" id="SM00195">
    <property type="entry name" value="DSPc"/>
    <property type="match status" value="1"/>
</dbReference>
<evidence type="ECO:0000256" key="1">
    <source>
        <dbReference type="ARBA" id="ARBA00008601"/>
    </source>
</evidence>
<dbReference type="OrthoDB" id="273181at2759"/>
<feature type="region of interest" description="Disordered" evidence="5">
    <location>
        <begin position="1"/>
        <end position="50"/>
    </location>
</feature>
<dbReference type="GO" id="GO:0043409">
    <property type="term" value="P:negative regulation of MAPK cascade"/>
    <property type="evidence" value="ECO:0007669"/>
    <property type="project" value="TreeGrafter"/>
</dbReference>
<dbReference type="GO" id="GO:0005737">
    <property type="term" value="C:cytoplasm"/>
    <property type="evidence" value="ECO:0007669"/>
    <property type="project" value="TreeGrafter"/>
</dbReference>
<dbReference type="PROSITE" id="PS50054">
    <property type="entry name" value="TYR_PHOSPHATASE_DUAL"/>
    <property type="match status" value="1"/>
</dbReference>
<dbReference type="SUPFAM" id="SSF52799">
    <property type="entry name" value="(Phosphotyrosine protein) phosphatases II"/>
    <property type="match status" value="1"/>
</dbReference>
<evidence type="ECO:0000256" key="2">
    <source>
        <dbReference type="ARBA" id="ARBA00013064"/>
    </source>
</evidence>
<evidence type="ECO:0000313" key="9">
    <source>
        <dbReference type="Proteomes" id="UP001140094"/>
    </source>
</evidence>
<feature type="compositionally biased region" description="Polar residues" evidence="5">
    <location>
        <begin position="327"/>
        <end position="359"/>
    </location>
</feature>
<dbReference type="InterPro" id="IPR029021">
    <property type="entry name" value="Prot-tyrosine_phosphatase-like"/>
</dbReference>
<dbReference type="Pfam" id="PF00782">
    <property type="entry name" value="DSPc"/>
    <property type="match status" value="1"/>
</dbReference>
<reference evidence="8" key="1">
    <citation type="submission" date="2022-07" db="EMBL/GenBank/DDBJ databases">
        <title>Phylogenomic reconstructions and comparative analyses of Kickxellomycotina fungi.</title>
        <authorList>
            <person name="Reynolds N.K."/>
            <person name="Stajich J.E."/>
            <person name="Barry K."/>
            <person name="Grigoriev I.V."/>
            <person name="Crous P."/>
            <person name="Smith M.E."/>
        </authorList>
    </citation>
    <scope>NUCLEOTIDE SEQUENCE</scope>
    <source>
        <strain evidence="8">NRRL 1565</strain>
    </source>
</reference>
<gene>
    <name evidence="8" type="ORF">H4R20_004555</name>
</gene>
<feature type="region of interest" description="Disordered" evidence="5">
    <location>
        <begin position="327"/>
        <end position="370"/>
    </location>
</feature>
<dbReference type="Proteomes" id="UP001140094">
    <property type="component" value="Unassembled WGS sequence"/>
</dbReference>
<dbReference type="InterPro" id="IPR020422">
    <property type="entry name" value="TYR_PHOSPHATASE_DUAL_dom"/>
</dbReference>
<dbReference type="PROSITE" id="PS00383">
    <property type="entry name" value="TYR_PHOSPHATASE_1"/>
    <property type="match status" value="1"/>
</dbReference>
<keyword evidence="4" id="KW-0904">Protein phosphatase</keyword>
<evidence type="ECO:0000256" key="4">
    <source>
        <dbReference type="ARBA" id="ARBA00022912"/>
    </source>
</evidence>
<dbReference type="GO" id="GO:0017017">
    <property type="term" value="F:MAP kinase tyrosine/serine/threonine phosphatase activity"/>
    <property type="evidence" value="ECO:0007669"/>
    <property type="project" value="TreeGrafter"/>
</dbReference>
<feature type="compositionally biased region" description="Low complexity" evidence="5">
    <location>
        <begin position="360"/>
        <end position="370"/>
    </location>
</feature>
<dbReference type="InterPro" id="IPR016130">
    <property type="entry name" value="Tyr_Pase_AS"/>
</dbReference>
<accession>A0A9W8LSN8</accession>
<evidence type="ECO:0000256" key="3">
    <source>
        <dbReference type="ARBA" id="ARBA00022801"/>
    </source>
</evidence>
<dbReference type="EC" id="3.1.3.48" evidence="2"/>
<feature type="domain" description="Tyrosine-protein phosphatase" evidence="6">
    <location>
        <begin position="160"/>
        <end position="310"/>
    </location>
</feature>